<proteinExistence type="predicted"/>
<dbReference type="InterPro" id="IPR012495">
    <property type="entry name" value="TadE-like_dom"/>
</dbReference>
<keyword evidence="1" id="KW-0472">Membrane</keyword>
<keyword evidence="1" id="KW-1133">Transmembrane helix</keyword>
<evidence type="ECO:0000259" key="2">
    <source>
        <dbReference type="Pfam" id="PF07811"/>
    </source>
</evidence>
<reference evidence="3 4" key="1">
    <citation type="journal article" date="2016" name="PLoS ONE">
        <title>Complete Genome Sequence and Comparative Genomics of a Novel Myxobacterium Myxococcus hansupus.</title>
        <authorList>
            <person name="Sharma G."/>
            <person name="Narwani T."/>
            <person name="Subramanian S."/>
        </authorList>
    </citation>
    <scope>NUCLEOTIDE SEQUENCE [LARGE SCALE GENOMIC DNA]</scope>
    <source>
        <strain evidence="4">mixupus</strain>
    </source>
</reference>
<dbReference type="Proteomes" id="UP000009026">
    <property type="component" value="Chromosome"/>
</dbReference>
<feature type="transmembrane region" description="Helical" evidence="1">
    <location>
        <begin position="21"/>
        <end position="44"/>
    </location>
</feature>
<protein>
    <recommendedName>
        <fullName evidence="2">TadE-like domain-containing protein</fullName>
    </recommendedName>
</protein>
<evidence type="ECO:0000313" key="4">
    <source>
        <dbReference type="Proteomes" id="UP000009026"/>
    </source>
</evidence>
<evidence type="ECO:0000256" key="1">
    <source>
        <dbReference type="SAM" id="Phobius"/>
    </source>
</evidence>
<gene>
    <name evidence="3" type="ORF">A176_006265</name>
</gene>
<dbReference type="EMBL" id="CP012109">
    <property type="protein sequence ID" value="AKQ69353.1"/>
    <property type="molecule type" value="Genomic_DNA"/>
</dbReference>
<evidence type="ECO:0000313" key="3">
    <source>
        <dbReference type="EMBL" id="AKQ69353.1"/>
    </source>
</evidence>
<dbReference type="PATRIC" id="fig|1297742.4.peg.6356"/>
<feature type="domain" description="TadE-like" evidence="2">
    <location>
        <begin position="19"/>
        <end position="61"/>
    </location>
</feature>
<sequence length="269" mass="30140">MVEARMIHRSTPRTRRQSGQAAVEAALTLPLVVFLVLGTLQLFMMLQARILAQVAAYRAVRAGSINHGNCLPMMHAALVTMLPTVARTDSAEALAAAFSPRRHNHYRVSSSYGRDFNEPLIEIVRESPDSGWAQDLTGGEDLLFDQPTDNAAALRARTLEIRMVAWYYMRIPFANWVMSRMLLAHFNIQRYTAANPLMPVQRRSAWWGETDATLGRDGWPGGDLGTRMLRWSEQGHFLFPIQVNAAMRMMTPVMSEHFMGGPACNLHGS</sequence>
<dbReference type="RefSeq" id="WP_002637876.1">
    <property type="nucleotide sequence ID" value="NZ_CP012109.1"/>
</dbReference>
<dbReference type="Pfam" id="PF07811">
    <property type="entry name" value="TadE"/>
    <property type="match status" value="1"/>
</dbReference>
<dbReference type="STRING" id="1297742.A176_006265"/>
<keyword evidence="4" id="KW-1185">Reference proteome</keyword>
<accession>A0A0H4X620</accession>
<keyword evidence="1" id="KW-0812">Transmembrane</keyword>
<dbReference type="AlphaFoldDB" id="A0A0H4X620"/>
<dbReference type="eggNOG" id="COG4961">
    <property type="taxonomic scope" value="Bacteria"/>
</dbReference>
<dbReference type="KEGG" id="mym:A176_006265"/>
<organism evidence="3 4">
    <name type="scientific">Pseudomyxococcus hansupus</name>
    <dbReference type="NCBI Taxonomy" id="1297742"/>
    <lineage>
        <taxon>Bacteria</taxon>
        <taxon>Pseudomonadati</taxon>
        <taxon>Myxococcota</taxon>
        <taxon>Myxococcia</taxon>
        <taxon>Myxococcales</taxon>
        <taxon>Cystobacterineae</taxon>
        <taxon>Myxococcaceae</taxon>
        <taxon>Pseudomyxococcus</taxon>
    </lineage>
</organism>
<name>A0A0H4X620_9BACT</name>
<dbReference type="OrthoDB" id="5490152at2"/>